<organism evidence="1">
    <name type="scientific">Shearwaterpox virus</name>
    <dbReference type="NCBI Taxonomy" id="1974596"/>
    <lineage>
        <taxon>Viruses</taxon>
        <taxon>Varidnaviria</taxon>
        <taxon>Bamfordvirae</taxon>
        <taxon>Nucleocytoviricota</taxon>
        <taxon>Pokkesviricetes</taxon>
        <taxon>Chitovirales</taxon>
        <taxon>Poxviridae</taxon>
        <taxon>Chordopoxvirinae</taxon>
        <taxon>Avipoxvirus</taxon>
        <taxon>Avipoxvirus canarypox</taxon>
        <taxon>Canarypox virus</taxon>
    </lineage>
</organism>
<dbReference type="Proteomes" id="UP000319767">
    <property type="component" value="Segment"/>
</dbReference>
<proteinExistence type="predicted"/>
<protein>
    <submittedName>
        <fullName evidence="1">SWPV2-ORF020</fullName>
    </submittedName>
</protein>
<gene>
    <name evidence="1" type="primary">SWPV2-020</name>
</gene>
<name>A0A1V0QFY0_CNPV</name>
<sequence length="178" mass="19386">MKVLTFLVFSGFFYVCVLSRGDLGMFNFLSRGDSCGISDSSICSLNSSMWNSSDVLFGPSLYNISGYDLSGVISLYNADNNNTYYNQSCMMYRLCLGVSRSRTGASMYYVFDNVSASGYNDFSSKYYDDSVTNSAILFNNVTIAGLNISDCSQSADGILSSLITYYTGVNGGKKPSCI</sequence>
<evidence type="ECO:0000313" key="1">
    <source>
        <dbReference type="EMBL" id="ARE67239.1"/>
    </source>
</evidence>
<dbReference type="EMBL" id="KX857215">
    <property type="protein sequence ID" value="ARE67239.1"/>
    <property type="molecule type" value="Genomic_DNA"/>
</dbReference>
<reference evidence="1" key="1">
    <citation type="journal article" date="2017" name="BMC Genomics">
        <title>Genomic characterization of two novel pathogenic avipoxviruses isolated from pacific shearwaters (Ardenna spp.).</title>
        <authorList>
            <person name="Sarker S."/>
            <person name="Das S."/>
            <person name="Lavers J.L."/>
            <person name="Hutton I."/>
            <person name="Helbig K."/>
            <person name="Imbery J."/>
            <person name="Upton C."/>
            <person name="Raidal S.R."/>
        </authorList>
    </citation>
    <scope>NUCLEOTIDE SEQUENCE [LARGE SCALE GENOMIC DNA]</scope>
    <source>
        <strain evidence="1">SWPV-2</strain>
    </source>
</reference>
<accession>A0A1V0QFY0</accession>